<dbReference type="AlphaFoldDB" id="A0A6D2LBZ6"/>
<dbReference type="Gene3D" id="1.10.150.20">
    <property type="entry name" value="5' to 3' exonuclease, C-terminal subdomain"/>
    <property type="match status" value="1"/>
</dbReference>
<comment type="caution">
    <text evidence="1">The sequence shown here is derived from an EMBL/GenBank/DDBJ whole genome shotgun (WGS) entry which is preliminary data.</text>
</comment>
<organism evidence="1 2">
    <name type="scientific">Microthlaspi erraticum</name>
    <dbReference type="NCBI Taxonomy" id="1685480"/>
    <lineage>
        <taxon>Eukaryota</taxon>
        <taxon>Viridiplantae</taxon>
        <taxon>Streptophyta</taxon>
        <taxon>Embryophyta</taxon>
        <taxon>Tracheophyta</taxon>
        <taxon>Spermatophyta</taxon>
        <taxon>Magnoliopsida</taxon>
        <taxon>eudicotyledons</taxon>
        <taxon>Gunneridae</taxon>
        <taxon>Pentapetalae</taxon>
        <taxon>rosids</taxon>
        <taxon>malvids</taxon>
        <taxon>Brassicales</taxon>
        <taxon>Brassicaceae</taxon>
        <taxon>Coluteocarpeae</taxon>
        <taxon>Microthlaspi</taxon>
    </lineage>
</organism>
<proteinExistence type="predicted"/>
<keyword evidence="2" id="KW-1185">Reference proteome</keyword>
<evidence type="ECO:0000313" key="1">
    <source>
        <dbReference type="EMBL" id="CAA7057194.1"/>
    </source>
</evidence>
<dbReference type="Proteomes" id="UP000467841">
    <property type="component" value="Unassembled WGS sequence"/>
</dbReference>
<protein>
    <recommendedName>
        <fullName evidence="3">DNA recombination and repair protein Rad51-like C-terminal domain-containing protein</fullName>
    </recommendedName>
</protein>
<reference evidence="1" key="1">
    <citation type="submission" date="2020-01" db="EMBL/GenBank/DDBJ databases">
        <authorList>
            <person name="Mishra B."/>
        </authorList>
    </citation>
    <scope>NUCLEOTIDE SEQUENCE [LARGE SCALE GENOMIC DNA]</scope>
</reference>
<sequence length="191" mass="21570">MAEIEAAIEAGEIPIELEADEIPIEALLDHGIHARDVSRVLLSGFETCNMVENKEMLNGIHGITDATAEAIWRACEKLVMENLNKQQVFHATIEDLKLQLQKLAIQCGKKGALLVLEDKEGAETELVLPFPSDKELRWANLCFKTELEDKIDAEDLICAKLEKTKWEMESKIFQSTKQGRVSDCMSWNKEE</sequence>
<dbReference type="EMBL" id="CACVBM020001673">
    <property type="protein sequence ID" value="CAA7057194.1"/>
    <property type="molecule type" value="Genomic_DNA"/>
</dbReference>
<gene>
    <name evidence="1" type="ORF">MERR_LOCUS44430</name>
</gene>
<evidence type="ECO:0000313" key="2">
    <source>
        <dbReference type="Proteomes" id="UP000467841"/>
    </source>
</evidence>
<accession>A0A6D2LBZ6</accession>
<name>A0A6D2LBZ6_9BRAS</name>
<evidence type="ECO:0008006" key="3">
    <source>
        <dbReference type="Google" id="ProtNLM"/>
    </source>
</evidence>